<comment type="caution">
    <text evidence="3">The sequence shown here is derived from an EMBL/GenBank/DDBJ whole genome shotgun (WGS) entry which is preliminary data.</text>
</comment>
<gene>
    <name evidence="3" type="ORF">H9847_08080</name>
</gene>
<dbReference type="AlphaFoldDB" id="A0A948TH62"/>
<name>A0A948TH62_9GAMM</name>
<reference evidence="3" key="2">
    <citation type="submission" date="2021-04" db="EMBL/GenBank/DDBJ databases">
        <authorList>
            <person name="Gilroy R."/>
        </authorList>
    </citation>
    <scope>NUCLEOTIDE SEQUENCE</scope>
    <source>
        <strain evidence="3">378</strain>
    </source>
</reference>
<organism evidence="3 4">
    <name type="scientific">Candidatus Anaerobiospirillum pullicola</name>
    <dbReference type="NCBI Taxonomy" id="2838451"/>
    <lineage>
        <taxon>Bacteria</taxon>
        <taxon>Pseudomonadati</taxon>
        <taxon>Pseudomonadota</taxon>
        <taxon>Gammaproteobacteria</taxon>
        <taxon>Aeromonadales</taxon>
        <taxon>Succinivibrionaceae</taxon>
        <taxon>Anaerobiospirillum</taxon>
    </lineage>
</organism>
<evidence type="ECO:0000313" key="3">
    <source>
        <dbReference type="EMBL" id="MBU3844801.1"/>
    </source>
</evidence>
<proteinExistence type="predicted"/>
<accession>A0A948TH62</accession>
<evidence type="ECO:0000313" key="4">
    <source>
        <dbReference type="Proteomes" id="UP000733611"/>
    </source>
</evidence>
<feature type="region of interest" description="Disordered" evidence="1">
    <location>
        <begin position="67"/>
        <end position="89"/>
    </location>
</feature>
<reference evidence="3" key="1">
    <citation type="journal article" date="2021" name="PeerJ">
        <title>Extensive microbial diversity within the chicken gut microbiome revealed by metagenomics and culture.</title>
        <authorList>
            <person name="Gilroy R."/>
            <person name="Ravi A."/>
            <person name="Getino M."/>
            <person name="Pursley I."/>
            <person name="Horton D.L."/>
            <person name="Alikhan N.F."/>
            <person name="Baker D."/>
            <person name="Gharbi K."/>
            <person name="Hall N."/>
            <person name="Watson M."/>
            <person name="Adriaenssens E.M."/>
            <person name="Foster-Nyarko E."/>
            <person name="Jarju S."/>
            <person name="Secka A."/>
            <person name="Antonio M."/>
            <person name="Oren A."/>
            <person name="Chaudhuri R.R."/>
            <person name="La Ragione R."/>
            <person name="Hildebrand F."/>
            <person name="Pallen M.J."/>
        </authorList>
    </citation>
    <scope>NUCLEOTIDE SEQUENCE</scope>
    <source>
        <strain evidence="3">378</strain>
    </source>
</reference>
<feature type="chain" id="PRO_5037475335" evidence="2">
    <location>
        <begin position="35"/>
        <end position="356"/>
    </location>
</feature>
<dbReference type="EMBL" id="JAHLFE010000165">
    <property type="protein sequence ID" value="MBU3844801.1"/>
    <property type="molecule type" value="Genomic_DNA"/>
</dbReference>
<protein>
    <submittedName>
        <fullName evidence="3">Uncharacterized protein</fullName>
    </submittedName>
</protein>
<evidence type="ECO:0000256" key="1">
    <source>
        <dbReference type="SAM" id="MobiDB-lite"/>
    </source>
</evidence>
<sequence length="356" mass="41014">MSLRLITCIFLRGNLYLRGPLCACLLLISQPTQAEPRNSAEMLTQQLQQQPEFGVLNHLPETAVSKKEQSAALAQQQAHKEATQRDKDARQESIDRAFAALGAERITKDSHKNKPWLEDNEPLFTVETGLFDPELELFAQYFLTPSNYGQAYIGRITLREYAQAWRLYLKDLSDNQRCYVYEQDDFFSVFGADCLKMNRFNRIEARADDTGMLDSIFLVQSLGTEIPLGMMQRYLAQRYQPLNPEGTPIEKVALLSADLCAVMQLVTRQAYQCTTDWYRNDNSYLIFKSSRYHSRDYVILLFASVNYFNEVYGPMVKRRLALIRQDMREMGIDDTSVGAMRGRSLLEINEHFGKND</sequence>
<dbReference type="Proteomes" id="UP000733611">
    <property type="component" value="Unassembled WGS sequence"/>
</dbReference>
<feature type="signal peptide" evidence="2">
    <location>
        <begin position="1"/>
        <end position="34"/>
    </location>
</feature>
<keyword evidence="2" id="KW-0732">Signal</keyword>
<feature type="compositionally biased region" description="Basic and acidic residues" evidence="1">
    <location>
        <begin position="78"/>
        <end position="89"/>
    </location>
</feature>
<evidence type="ECO:0000256" key="2">
    <source>
        <dbReference type="SAM" id="SignalP"/>
    </source>
</evidence>